<feature type="transmembrane region" description="Helical" evidence="5">
    <location>
        <begin position="404"/>
        <end position="421"/>
    </location>
</feature>
<feature type="transmembrane region" description="Helical" evidence="5">
    <location>
        <begin position="223"/>
        <end position="252"/>
    </location>
</feature>
<feature type="transmembrane region" description="Helical" evidence="5">
    <location>
        <begin position="427"/>
        <end position="445"/>
    </location>
</feature>
<feature type="domain" description="O-antigen ligase-related" evidence="6">
    <location>
        <begin position="227"/>
        <end position="377"/>
    </location>
</feature>
<keyword evidence="8" id="KW-1185">Reference proteome</keyword>
<dbReference type="OrthoDB" id="7628239at2"/>
<feature type="transmembrane region" description="Helical" evidence="5">
    <location>
        <begin position="64"/>
        <end position="82"/>
    </location>
</feature>
<comment type="subcellular location">
    <subcellularLocation>
        <location evidence="1">Membrane</location>
        <topology evidence="1">Multi-pass membrane protein</topology>
    </subcellularLocation>
</comment>
<dbReference type="PANTHER" id="PTHR37422">
    <property type="entry name" value="TEICHURONIC ACID BIOSYNTHESIS PROTEIN TUAE"/>
    <property type="match status" value="1"/>
</dbReference>
<gene>
    <name evidence="7" type="ORF">NT2_12_01110</name>
</gene>
<comment type="caution">
    <text evidence="7">The sequence shown here is derived from an EMBL/GenBank/DDBJ whole genome shotgun (WGS) entry which is preliminary data.</text>
</comment>
<evidence type="ECO:0000256" key="3">
    <source>
        <dbReference type="ARBA" id="ARBA00022989"/>
    </source>
</evidence>
<feature type="transmembrane region" description="Helical" evidence="5">
    <location>
        <begin position="273"/>
        <end position="293"/>
    </location>
</feature>
<evidence type="ECO:0000256" key="5">
    <source>
        <dbReference type="SAM" id="Phobius"/>
    </source>
</evidence>
<organism evidence="7 8">
    <name type="scientific">Caenibius tardaugens NBRC 16725</name>
    <dbReference type="NCBI Taxonomy" id="1219035"/>
    <lineage>
        <taxon>Bacteria</taxon>
        <taxon>Pseudomonadati</taxon>
        <taxon>Pseudomonadota</taxon>
        <taxon>Alphaproteobacteria</taxon>
        <taxon>Sphingomonadales</taxon>
        <taxon>Erythrobacteraceae</taxon>
        <taxon>Caenibius</taxon>
    </lineage>
</organism>
<dbReference type="InterPro" id="IPR051533">
    <property type="entry name" value="WaaL-like"/>
</dbReference>
<evidence type="ECO:0000313" key="8">
    <source>
        <dbReference type="Proteomes" id="UP000016568"/>
    </source>
</evidence>
<evidence type="ECO:0000259" key="6">
    <source>
        <dbReference type="Pfam" id="PF04932"/>
    </source>
</evidence>
<sequence length="459" mass="49386">MLGKGRGYHSPVFWGLCGLLLACFCFGGSARADVGALIFLRPLAIVLLGFGLVRLTIDDIRAHAFAFSLAFVILGMLLLQLVPLPPVFWQALPGRDLVAQIDQTAGLGTIWRPFSLVPSGTRNAFFAALVPFAALVLGSQLSHRERRLLLPVILLAIGVTALIGLLQTLGPAEGPLYFYAITNNGASVGIFANRNHQAVLLAIALPMLWVFLSQNRLQRYLGVLLGIFIGLLVLVTGSRSGLLCAILALVLLPFLTLKPADQPIKSTGQVLRVAPWILLTGLGLIFAGFALWLGRAIAWERLQESTAEGEWRLAALPVVRDMIMQYFPAGGGAGSFAELYQRSEPDSLLTNAYFNHAHNDWLEVLVTDGVAGAAILLAAVLAYCRGVKRALASGLFPRDRGEQYQRLGLVVVALLALASISDYPLRTPFLACVFVLAVLWMPHSVGGRISQEPGLPSAP</sequence>
<dbReference type="GO" id="GO:0016020">
    <property type="term" value="C:membrane"/>
    <property type="evidence" value="ECO:0007669"/>
    <property type="project" value="UniProtKB-SubCell"/>
</dbReference>
<evidence type="ECO:0000256" key="1">
    <source>
        <dbReference type="ARBA" id="ARBA00004141"/>
    </source>
</evidence>
<feature type="transmembrane region" description="Helical" evidence="5">
    <location>
        <begin position="36"/>
        <end position="57"/>
    </location>
</feature>
<dbReference type="AlphaFoldDB" id="U2YBK0"/>
<keyword evidence="3 5" id="KW-1133">Transmembrane helix</keyword>
<dbReference type="InterPro" id="IPR007016">
    <property type="entry name" value="O-antigen_ligase-rel_domated"/>
</dbReference>
<accession>U2YBK0</accession>
<evidence type="ECO:0000256" key="2">
    <source>
        <dbReference type="ARBA" id="ARBA00022692"/>
    </source>
</evidence>
<dbReference type="Pfam" id="PF04932">
    <property type="entry name" value="Wzy_C"/>
    <property type="match status" value="1"/>
</dbReference>
<dbReference type="PANTHER" id="PTHR37422:SF13">
    <property type="entry name" value="LIPOPOLYSACCHARIDE BIOSYNTHESIS PROTEIN PA4999-RELATED"/>
    <property type="match status" value="1"/>
</dbReference>
<dbReference type="PROSITE" id="PS51257">
    <property type="entry name" value="PROKAR_LIPOPROTEIN"/>
    <property type="match status" value="1"/>
</dbReference>
<feature type="transmembrane region" description="Helical" evidence="5">
    <location>
        <begin position="124"/>
        <end position="141"/>
    </location>
</feature>
<protein>
    <submittedName>
        <fullName evidence="7">O-antigen polymerase family protein</fullName>
    </submittedName>
</protein>
<evidence type="ECO:0000313" key="7">
    <source>
        <dbReference type="EMBL" id="GAD50851.1"/>
    </source>
</evidence>
<keyword evidence="2 5" id="KW-0812">Transmembrane</keyword>
<feature type="transmembrane region" description="Helical" evidence="5">
    <location>
        <begin position="12"/>
        <end position="30"/>
    </location>
</feature>
<feature type="transmembrane region" description="Helical" evidence="5">
    <location>
        <begin position="199"/>
        <end position="217"/>
    </location>
</feature>
<feature type="transmembrane region" description="Helical" evidence="5">
    <location>
        <begin position="148"/>
        <end position="170"/>
    </location>
</feature>
<dbReference type="eggNOG" id="COG3307">
    <property type="taxonomic scope" value="Bacteria"/>
</dbReference>
<name>U2YBK0_9SPHN</name>
<dbReference type="EMBL" id="BASZ01000012">
    <property type="protein sequence ID" value="GAD50851.1"/>
    <property type="molecule type" value="Genomic_DNA"/>
</dbReference>
<keyword evidence="4 5" id="KW-0472">Membrane</keyword>
<proteinExistence type="predicted"/>
<feature type="transmembrane region" description="Helical" evidence="5">
    <location>
        <begin position="364"/>
        <end position="384"/>
    </location>
</feature>
<dbReference type="Proteomes" id="UP000016568">
    <property type="component" value="Unassembled WGS sequence"/>
</dbReference>
<reference evidence="7 8" key="1">
    <citation type="submission" date="2013-09" db="EMBL/GenBank/DDBJ databases">
        <title>Whole genome shotgun sequence of Novosphingobium tardaugens NBRC 16725.</title>
        <authorList>
            <person name="Isaki S."/>
            <person name="Hosoyama A."/>
            <person name="Tsuchikane K."/>
            <person name="Katsumata H."/>
            <person name="Ando Y."/>
            <person name="Yamazaki S."/>
            <person name="Fujita N."/>
        </authorList>
    </citation>
    <scope>NUCLEOTIDE SEQUENCE [LARGE SCALE GENOMIC DNA]</scope>
    <source>
        <strain evidence="7 8">NBRC 16725</strain>
    </source>
</reference>
<evidence type="ECO:0000256" key="4">
    <source>
        <dbReference type="ARBA" id="ARBA00023136"/>
    </source>
</evidence>